<evidence type="ECO:0000313" key="1">
    <source>
        <dbReference type="EMBL" id="CAA6800128.1"/>
    </source>
</evidence>
<accession>A0A6S6RW54</accession>
<name>A0A6S6RW54_9GAMM</name>
<reference evidence="1" key="1">
    <citation type="submission" date="2020-01" db="EMBL/GenBank/DDBJ databases">
        <authorList>
            <person name="Meier V. D."/>
            <person name="Meier V D."/>
        </authorList>
    </citation>
    <scope>NUCLEOTIDE SEQUENCE</scope>
    <source>
        <strain evidence="1">HLG_WM_MAG_08</strain>
    </source>
</reference>
<proteinExistence type="predicted"/>
<gene>
    <name evidence="1" type="ORF">HELGO_WM27695</name>
</gene>
<organism evidence="1">
    <name type="scientific">uncultured Thiotrichaceae bacterium</name>
    <dbReference type="NCBI Taxonomy" id="298394"/>
    <lineage>
        <taxon>Bacteria</taxon>
        <taxon>Pseudomonadati</taxon>
        <taxon>Pseudomonadota</taxon>
        <taxon>Gammaproteobacteria</taxon>
        <taxon>Thiotrichales</taxon>
        <taxon>Thiotrichaceae</taxon>
        <taxon>environmental samples</taxon>
    </lineage>
</organism>
<dbReference type="NCBIfam" id="NF040576">
    <property type="entry name" value="T2SS_GspM_XpsM"/>
    <property type="match status" value="1"/>
</dbReference>
<protein>
    <submittedName>
        <fullName evidence="1">General secretion pathway protein GspM</fullName>
    </submittedName>
</protein>
<sequence>MSEGLMSRRNQPLIAWLLLLLVVLVGAVFVVLPVLAKSQELSDQVDSGYRQLSKMRQIKQATPEFIAEYERVQAQGLDKLFYPEGMTAAQVGKELQKQLADVITQRRGILTSSEVIDDLVNEDGEQEDSGYRRVTVQADFKGDTALLREVLHQAYRSRPLMFVDRLEVKPQRDSGEGSEANKQQLKGTVRISTYWRGGEANDETVN</sequence>
<dbReference type="Pfam" id="PF10741">
    <property type="entry name" value="T2SSM_b"/>
    <property type="match status" value="1"/>
</dbReference>
<dbReference type="AlphaFoldDB" id="A0A6S6RW54"/>
<dbReference type="EMBL" id="CACVAV010000004">
    <property type="protein sequence ID" value="CAA6800128.1"/>
    <property type="molecule type" value="Genomic_DNA"/>
</dbReference>
<dbReference type="InterPro" id="IPR034756">
    <property type="entry name" value="T2SSM_b"/>
</dbReference>